<evidence type="ECO:0000256" key="17">
    <source>
        <dbReference type="ARBA" id="ARBA00023264"/>
    </source>
</evidence>
<protein>
    <recommendedName>
        <fullName evidence="7">Phosphatidate cytidylyltransferase</fullName>
        <ecNumber evidence="6">2.7.7.41</ecNumber>
    </recommendedName>
    <alternativeName>
        <fullName evidence="20">CDP-DAG synthase</fullName>
    </alternativeName>
    <alternativeName>
        <fullName evidence="22">CDP-DG synthase</fullName>
    </alternativeName>
    <alternativeName>
        <fullName evidence="18">CDP-diacylglycerol synthase</fullName>
    </alternativeName>
    <alternativeName>
        <fullName evidence="21">CDP-diglyceride pyrophosphorylase</fullName>
    </alternativeName>
    <alternativeName>
        <fullName evidence="23">CDP-diglyceride synthase</fullName>
    </alternativeName>
    <alternativeName>
        <fullName evidence="19">CTP:phosphatidate cytidylyltransferase</fullName>
    </alternativeName>
</protein>
<dbReference type="GO" id="GO:0016024">
    <property type="term" value="P:CDP-diacylglycerol biosynthetic process"/>
    <property type="evidence" value="ECO:0007669"/>
    <property type="project" value="TreeGrafter"/>
</dbReference>
<feature type="transmembrane region" description="Helical" evidence="24">
    <location>
        <begin position="240"/>
        <end position="264"/>
    </location>
</feature>
<evidence type="ECO:0000256" key="21">
    <source>
        <dbReference type="ARBA" id="ARBA00032396"/>
    </source>
</evidence>
<dbReference type="Proteomes" id="UP000642829">
    <property type="component" value="Unassembled WGS sequence"/>
</dbReference>
<dbReference type="RefSeq" id="WP_189516689.1">
    <property type="nucleotide sequence ID" value="NZ_BMXG01000024.1"/>
</dbReference>
<feature type="transmembrane region" description="Helical" evidence="24">
    <location>
        <begin position="130"/>
        <end position="150"/>
    </location>
</feature>
<evidence type="ECO:0000256" key="13">
    <source>
        <dbReference type="ARBA" id="ARBA00022989"/>
    </source>
</evidence>
<feature type="transmembrane region" description="Helical" evidence="24">
    <location>
        <begin position="196"/>
        <end position="220"/>
    </location>
</feature>
<keyword evidence="13 24" id="KW-1133">Transmembrane helix</keyword>
<evidence type="ECO:0000256" key="5">
    <source>
        <dbReference type="ARBA" id="ARBA00010185"/>
    </source>
</evidence>
<keyword evidence="17" id="KW-1208">Phospholipid metabolism</keyword>
<evidence type="ECO:0000256" key="12">
    <source>
        <dbReference type="ARBA" id="ARBA00022695"/>
    </source>
</evidence>
<dbReference type="GO" id="GO:0005886">
    <property type="term" value="C:plasma membrane"/>
    <property type="evidence" value="ECO:0007669"/>
    <property type="project" value="UniProtKB-SubCell"/>
</dbReference>
<comment type="pathway">
    <text evidence="4">Lipid metabolism.</text>
</comment>
<evidence type="ECO:0000256" key="18">
    <source>
        <dbReference type="ARBA" id="ARBA00029893"/>
    </source>
</evidence>
<comment type="similarity">
    <text evidence="5">Belongs to the CDS family.</text>
</comment>
<evidence type="ECO:0000256" key="24">
    <source>
        <dbReference type="SAM" id="Phobius"/>
    </source>
</evidence>
<dbReference type="EMBL" id="BMXG01000024">
    <property type="protein sequence ID" value="GHC10654.1"/>
    <property type="molecule type" value="Genomic_DNA"/>
</dbReference>
<comment type="pathway">
    <text evidence="3">Phospholipid metabolism; CDP-diacylglycerol biosynthesis; CDP-diacylglycerol from sn-glycerol 3-phosphate: step 3/3.</text>
</comment>
<evidence type="ECO:0000256" key="8">
    <source>
        <dbReference type="ARBA" id="ARBA00022475"/>
    </source>
</evidence>
<dbReference type="PANTHER" id="PTHR46382:SF1">
    <property type="entry name" value="PHOSPHATIDATE CYTIDYLYLTRANSFERASE"/>
    <property type="match status" value="1"/>
</dbReference>
<feature type="transmembrane region" description="Helical" evidence="24">
    <location>
        <begin position="102"/>
        <end position="124"/>
    </location>
</feature>
<comment type="caution">
    <text evidence="25">The sequence shown here is derived from an EMBL/GenBank/DDBJ whole genome shotgun (WGS) entry which is preliminary data.</text>
</comment>
<sequence>MKARILSTVGLWGAIIAVILIFKNFGGVVLLTAITILAQLELYAMLEAGGKARPMKILGVVLGAGVMMGSYFLPVSGAMEVPAIALIILSLTLLQKPKIGECFMPTMFGLVYLPFLLQFYGLMLAEWGSIFLPIWVIAVAKFSDVGGLLVGKKFGKTKLAPSISPGKTIEGAAGGVLASALVGVILAVIFQKVCPIPMPIFKTAIVGGVIGCVAIVSDLLESQLKRWAGVKDSGSIIPGIGGAFDLIDSLVLTGPIALILFQYVF</sequence>
<evidence type="ECO:0000256" key="11">
    <source>
        <dbReference type="ARBA" id="ARBA00022692"/>
    </source>
</evidence>
<keyword evidence="9" id="KW-0444">Lipid biosynthesis</keyword>
<evidence type="ECO:0000313" key="26">
    <source>
        <dbReference type="Proteomes" id="UP000642829"/>
    </source>
</evidence>
<evidence type="ECO:0000256" key="20">
    <source>
        <dbReference type="ARBA" id="ARBA00032253"/>
    </source>
</evidence>
<evidence type="ECO:0000256" key="15">
    <source>
        <dbReference type="ARBA" id="ARBA00023136"/>
    </source>
</evidence>
<evidence type="ECO:0000256" key="4">
    <source>
        <dbReference type="ARBA" id="ARBA00005189"/>
    </source>
</evidence>
<feature type="transmembrane region" description="Helical" evidence="24">
    <location>
        <begin position="171"/>
        <end position="190"/>
    </location>
</feature>
<keyword evidence="14" id="KW-0443">Lipid metabolism</keyword>
<evidence type="ECO:0000256" key="16">
    <source>
        <dbReference type="ARBA" id="ARBA00023209"/>
    </source>
</evidence>
<keyword evidence="16" id="KW-0594">Phospholipid biosynthesis</keyword>
<evidence type="ECO:0000256" key="9">
    <source>
        <dbReference type="ARBA" id="ARBA00022516"/>
    </source>
</evidence>
<evidence type="ECO:0000256" key="23">
    <source>
        <dbReference type="ARBA" id="ARBA00033406"/>
    </source>
</evidence>
<evidence type="ECO:0000256" key="19">
    <source>
        <dbReference type="ARBA" id="ARBA00031825"/>
    </source>
</evidence>
<keyword evidence="12 25" id="KW-0548">Nucleotidyltransferase</keyword>
<dbReference type="PANTHER" id="PTHR46382">
    <property type="entry name" value="PHOSPHATIDATE CYTIDYLYLTRANSFERASE"/>
    <property type="match status" value="1"/>
</dbReference>
<dbReference type="Pfam" id="PF01148">
    <property type="entry name" value="CTP_transf_1"/>
    <property type="match status" value="1"/>
</dbReference>
<accession>A0A8J3DK71</accession>
<dbReference type="GO" id="GO:0004605">
    <property type="term" value="F:phosphatidate cytidylyltransferase activity"/>
    <property type="evidence" value="ECO:0007669"/>
    <property type="project" value="UniProtKB-EC"/>
</dbReference>
<evidence type="ECO:0000256" key="7">
    <source>
        <dbReference type="ARBA" id="ARBA00019373"/>
    </source>
</evidence>
<keyword evidence="10" id="KW-0808">Transferase</keyword>
<evidence type="ECO:0000256" key="3">
    <source>
        <dbReference type="ARBA" id="ARBA00005119"/>
    </source>
</evidence>
<organism evidence="25 26">
    <name type="scientific">Cerasicoccus arenae</name>
    <dbReference type="NCBI Taxonomy" id="424488"/>
    <lineage>
        <taxon>Bacteria</taxon>
        <taxon>Pseudomonadati</taxon>
        <taxon>Verrucomicrobiota</taxon>
        <taxon>Opitutia</taxon>
        <taxon>Puniceicoccales</taxon>
        <taxon>Cerasicoccaceae</taxon>
        <taxon>Cerasicoccus</taxon>
    </lineage>
</organism>
<comment type="subcellular location">
    <subcellularLocation>
        <location evidence="2">Cell membrane</location>
        <topology evidence="2">Multi-pass membrane protein</topology>
    </subcellularLocation>
</comment>
<evidence type="ECO:0000313" key="25">
    <source>
        <dbReference type="EMBL" id="GHC10654.1"/>
    </source>
</evidence>
<keyword evidence="26" id="KW-1185">Reference proteome</keyword>
<dbReference type="EC" id="2.7.7.41" evidence="6"/>
<evidence type="ECO:0000256" key="22">
    <source>
        <dbReference type="ARBA" id="ARBA00032743"/>
    </source>
</evidence>
<proteinExistence type="inferred from homology"/>
<keyword evidence="15 24" id="KW-0472">Membrane</keyword>
<keyword evidence="8" id="KW-1003">Cell membrane</keyword>
<keyword evidence="11 24" id="KW-0812">Transmembrane</keyword>
<feature type="transmembrane region" description="Helical" evidence="24">
    <location>
        <begin position="57"/>
        <end position="73"/>
    </location>
</feature>
<comment type="catalytic activity">
    <reaction evidence="1">
        <text>a 1,2-diacyl-sn-glycero-3-phosphate + CTP + H(+) = a CDP-1,2-diacyl-sn-glycerol + diphosphate</text>
        <dbReference type="Rhea" id="RHEA:16229"/>
        <dbReference type="ChEBI" id="CHEBI:15378"/>
        <dbReference type="ChEBI" id="CHEBI:33019"/>
        <dbReference type="ChEBI" id="CHEBI:37563"/>
        <dbReference type="ChEBI" id="CHEBI:58332"/>
        <dbReference type="ChEBI" id="CHEBI:58608"/>
        <dbReference type="EC" id="2.7.7.41"/>
    </reaction>
</comment>
<reference evidence="25" key="1">
    <citation type="journal article" date="2014" name="Int. J. Syst. Evol. Microbiol.">
        <title>Complete genome sequence of Corynebacterium casei LMG S-19264T (=DSM 44701T), isolated from a smear-ripened cheese.</title>
        <authorList>
            <consortium name="US DOE Joint Genome Institute (JGI-PGF)"/>
            <person name="Walter F."/>
            <person name="Albersmeier A."/>
            <person name="Kalinowski J."/>
            <person name="Ruckert C."/>
        </authorList>
    </citation>
    <scope>NUCLEOTIDE SEQUENCE</scope>
    <source>
        <strain evidence="25">KCTC 12870</strain>
    </source>
</reference>
<name>A0A8J3DK71_9BACT</name>
<dbReference type="AlphaFoldDB" id="A0A8J3DK71"/>
<evidence type="ECO:0000256" key="2">
    <source>
        <dbReference type="ARBA" id="ARBA00004651"/>
    </source>
</evidence>
<evidence type="ECO:0000256" key="10">
    <source>
        <dbReference type="ARBA" id="ARBA00022679"/>
    </source>
</evidence>
<evidence type="ECO:0000256" key="6">
    <source>
        <dbReference type="ARBA" id="ARBA00012487"/>
    </source>
</evidence>
<reference evidence="25" key="2">
    <citation type="submission" date="2020-09" db="EMBL/GenBank/DDBJ databases">
        <authorList>
            <person name="Sun Q."/>
            <person name="Kim S."/>
        </authorList>
    </citation>
    <scope>NUCLEOTIDE SEQUENCE</scope>
    <source>
        <strain evidence="25">KCTC 12870</strain>
    </source>
</reference>
<gene>
    <name evidence="25" type="ORF">GCM10007047_29950</name>
</gene>
<evidence type="ECO:0000256" key="14">
    <source>
        <dbReference type="ARBA" id="ARBA00023098"/>
    </source>
</evidence>
<evidence type="ECO:0000256" key="1">
    <source>
        <dbReference type="ARBA" id="ARBA00001698"/>
    </source>
</evidence>